<dbReference type="Proteomes" id="UP000306441">
    <property type="component" value="Unassembled WGS sequence"/>
</dbReference>
<feature type="compositionally biased region" description="Polar residues" evidence="1">
    <location>
        <begin position="100"/>
        <end position="115"/>
    </location>
</feature>
<accession>A0ABY2Q4N7</accession>
<gene>
    <name evidence="3" type="ORF">E6C48_16635</name>
</gene>
<dbReference type="EMBL" id="SSNY01000010">
    <property type="protein sequence ID" value="THF55705.1"/>
    <property type="molecule type" value="Genomic_DNA"/>
</dbReference>
<evidence type="ECO:0000256" key="2">
    <source>
        <dbReference type="SAM" id="SignalP"/>
    </source>
</evidence>
<evidence type="ECO:0000313" key="4">
    <source>
        <dbReference type="Proteomes" id="UP000306441"/>
    </source>
</evidence>
<feature type="chain" id="PRO_5045503287" evidence="2">
    <location>
        <begin position="20"/>
        <end position="130"/>
    </location>
</feature>
<protein>
    <submittedName>
        <fullName evidence="3">Uncharacterized protein</fullName>
    </submittedName>
</protein>
<organism evidence="3 4">
    <name type="scientific">Ollibium composti</name>
    <dbReference type="NCBI Taxonomy" id="2675109"/>
    <lineage>
        <taxon>Bacteria</taxon>
        <taxon>Pseudomonadati</taxon>
        <taxon>Pseudomonadota</taxon>
        <taxon>Alphaproteobacteria</taxon>
        <taxon>Hyphomicrobiales</taxon>
        <taxon>Phyllobacteriaceae</taxon>
        <taxon>Ollibium</taxon>
    </lineage>
</organism>
<sequence length="130" mass="12891">MHGTILVLSFAATCFGAQASSIVTLGGTPEATPSIISLGEPAVAVSDDKVAAIPAPQVPESSEPVLAPMVMRGGITGGASANPIPVRSEPAGASAKPGVQTDNRSAPSVGQSSQAEIPEPVSNGPRRKPI</sequence>
<keyword evidence="2" id="KW-0732">Signal</keyword>
<evidence type="ECO:0000256" key="1">
    <source>
        <dbReference type="SAM" id="MobiDB-lite"/>
    </source>
</evidence>
<feature type="signal peptide" evidence="2">
    <location>
        <begin position="1"/>
        <end position="19"/>
    </location>
</feature>
<evidence type="ECO:0000313" key="3">
    <source>
        <dbReference type="EMBL" id="THF55705.1"/>
    </source>
</evidence>
<keyword evidence="4" id="KW-1185">Reference proteome</keyword>
<reference evidence="3 4" key="1">
    <citation type="submission" date="2019-04" db="EMBL/GenBank/DDBJ databases">
        <title>Mesorhizobium composti sp. nov., isolated from compost.</title>
        <authorList>
            <person name="Lin S.-Y."/>
            <person name="Hameed A."/>
            <person name="Hsieh Y.-T."/>
            <person name="Young C.-C."/>
        </authorList>
    </citation>
    <scope>NUCLEOTIDE SEQUENCE [LARGE SCALE GENOMIC DNA]</scope>
    <source>
        <strain evidence="3 4">CC-YTH430</strain>
    </source>
</reference>
<proteinExistence type="predicted"/>
<comment type="caution">
    <text evidence="3">The sequence shown here is derived from an EMBL/GenBank/DDBJ whole genome shotgun (WGS) entry which is preliminary data.</text>
</comment>
<feature type="region of interest" description="Disordered" evidence="1">
    <location>
        <begin position="74"/>
        <end position="130"/>
    </location>
</feature>
<name>A0ABY2Q4N7_9HYPH</name>